<dbReference type="RefSeq" id="WP_088443014.1">
    <property type="nucleotide sequence ID" value="NZ_BMMC01000016.1"/>
</dbReference>
<dbReference type="PANTHER" id="PTHR12277:SF81">
    <property type="entry name" value="PROTEIN ABHD13"/>
    <property type="match status" value="1"/>
</dbReference>
<sequence>MKSAIRLLVFALILMIAATALLYTQQRRLIFPAPSQYPQAPPPGFRLVHTQTGDGLRLSAFHRPAQPGQRTILFFHGNGDNLLGAIEATRGLAANGNGLMLVEYRGYGGNPGSPGEAGLYRDGDAAIRWLSAQRIAARDVIIVGNSIGSGPATEMALRHDVAALMLVSGFSSLPDVVGEAMPFVPRWLVRDRFDNVGKLARVKVPVFLMHGDGDTLVRPANLARLRRARPDATVALVAGVGHELAYSAAAQAIFADWVNALTDRPLRSGD</sequence>
<keyword evidence="2" id="KW-0378">Hydrolase</keyword>
<protein>
    <submittedName>
        <fullName evidence="2">Alpha/beta hydrolase</fullName>
    </submittedName>
</protein>
<gene>
    <name evidence="2" type="ORF">CDQ92_17415</name>
</gene>
<dbReference type="EMBL" id="NISK01000004">
    <property type="protein sequence ID" value="OWQ94831.1"/>
    <property type="molecule type" value="Genomic_DNA"/>
</dbReference>
<dbReference type="PANTHER" id="PTHR12277">
    <property type="entry name" value="ALPHA/BETA HYDROLASE DOMAIN-CONTAINING PROTEIN"/>
    <property type="match status" value="1"/>
</dbReference>
<dbReference type="InterPro" id="IPR000073">
    <property type="entry name" value="AB_hydrolase_1"/>
</dbReference>
<comment type="caution">
    <text evidence="2">The sequence shown here is derived from an EMBL/GenBank/DDBJ whole genome shotgun (WGS) entry which is preliminary data.</text>
</comment>
<dbReference type="Proteomes" id="UP000197361">
    <property type="component" value="Unassembled WGS sequence"/>
</dbReference>
<evidence type="ECO:0000313" key="2">
    <source>
        <dbReference type="EMBL" id="OWQ94831.1"/>
    </source>
</evidence>
<name>A0A246JPZ5_9SPHN</name>
<dbReference type="OrthoDB" id="9798884at2"/>
<evidence type="ECO:0000313" key="3">
    <source>
        <dbReference type="Proteomes" id="UP000197361"/>
    </source>
</evidence>
<dbReference type="Gene3D" id="3.40.50.1820">
    <property type="entry name" value="alpha/beta hydrolase"/>
    <property type="match status" value="1"/>
</dbReference>
<evidence type="ECO:0000259" key="1">
    <source>
        <dbReference type="Pfam" id="PF00561"/>
    </source>
</evidence>
<accession>A0A246JPZ5</accession>
<feature type="domain" description="AB hydrolase-1" evidence="1">
    <location>
        <begin position="71"/>
        <end position="195"/>
    </location>
</feature>
<reference evidence="2 3" key="1">
    <citation type="journal article" date="2010" name="Int. J. Syst. Evol. Microbiol.">
        <title>Sphingopyxis bauzanensis sp. nov., a psychrophilic bacterium isolated from soil.</title>
        <authorList>
            <person name="Zhang D.C."/>
            <person name="Liu H.C."/>
            <person name="Xin Y.H."/>
            <person name="Zhou Y.G."/>
            <person name="Schinner F."/>
            <person name="Margesin R."/>
        </authorList>
    </citation>
    <scope>NUCLEOTIDE SEQUENCE [LARGE SCALE GENOMIC DNA]</scope>
    <source>
        <strain evidence="2 3">DSM 22271</strain>
    </source>
</reference>
<dbReference type="Pfam" id="PF00561">
    <property type="entry name" value="Abhydrolase_1"/>
    <property type="match status" value="1"/>
</dbReference>
<dbReference type="GO" id="GO:0016787">
    <property type="term" value="F:hydrolase activity"/>
    <property type="evidence" value="ECO:0007669"/>
    <property type="project" value="UniProtKB-KW"/>
</dbReference>
<dbReference type="InterPro" id="IPR029058">
    <property type="entry name" value="AB_hydrolase_fold"/>
</dbReference>
<dbReference type="SUPFAM" id="SSF53474">
    <property type="entry name" value="alpha/beta-Hydrolases"/>
    <property type="match status" value="1"/>
</dbReference>
<organism evidence="2 3">
    <name type="scientific">Sphingopyxis bauzanensis</name>
    <dbReference type="NCBI Taxonomy" id="651663"/>
    <lineage>
        <taxon>Bacteria</taxon>
        <taxon>Pseudomonadati</taxon>
        <taxon>Pseudomonadota</taxon>
        <taxon>Alphaproteobacteria</taxon>
        <taxon>Sphingomonadales</taxon>
        <taxon>Sphingomonadaceae</taxon>
        <taxon>Sphingopyxis</taxon>
    </lineage>
</organism>
<dbReference type="AlphaFoldDB" id="A0A246JPZ5"/>
<proteinExistence type="predicted"/>
<keyword evidence="3" id="KW-1185">Reference proteome</keyword>